<dbReference type="PANTHER" id="PTHR32196">
    <property type="entry name" value="ABC TRANSPORTER PERMEASE PROTEIN YPHD-RELATED-RELATED"/>
    <property type="match status" value="1"/>
</dbReference>
<keyword evidence="3" id="KW-1003">Cell membrane</keyword>
<evidence type="ECO:0000313" key="10">
    <source>
        <dbReference type="Proteomes" id="UP000634308"/>
    </source>
</evidence>
<sequence>MTPPTAPPTAAPAARTGLKLPNLSTLGPLIALLVACIFFATQSDRFLTLGTFSLILQQASFIGVIAIAQTLIILTAGIDLSCGMIMALASMVIGKLAVEQGVPIPLAILAGFAVGAFVGWLNGLLITKWKLPPFIVTLGMYSIVFAAVKIYSKATSVPMPADGLTFLAQRFTVFGTPFTYGSLLMVALFFATWLYLNFTAPGRHIYALGNNPEAVRLSGIPQNRLLLSVYTFAGVLYGVAALLLLERIGGASPEAGTTENLESITAVVIGGTSLFGGRGNVMGTLIGVLIVGVFRSGLTFMGLDSVYQNLITGILIILAVATDQFSRRKA</sequence>
<feature type="transmembrane region" description="Helical" evidence="8">
    <location>
        <begin position="131"/>
        <end position="151"/>
    </location>
</feature>
<dbReference type="InterPro" id="IPR001851">
    <property type="entry name" value="ABC_transp_permease"/>
</dbReference>
<keyword evidence="6 8" id="KW-1133">Transmembrane helix</keyword>
<dbReference type="CDD" id="cd06579">
    <property type="entry name" value="TM_PBP1_transp_AraH_like"/>
    <property type="match status" value="1"/>
</dbReference>
<comment type="subcellular location">
    <subcellularLocation>
        <location evidence="1">Cell membrane</location>
        <topology evidence="1">Multi-pass membrane protein</topology>
    </subcellularLocation>
</comment>
<accession>A0ABQ2RVM3</accession>
<evidence type="ECO:0000313" key="9">
    <source>
        <dbReference type="EMBL" id="GGR63406.1"/>
    </source>
</evidence>
<gene>
    <name evidence="9" type="ORF">GCM10008959_26870</name>
</gene>
<evidence type="ECO:0000256" key="2">
    <source>
        <dbReference type="ARBA" id="ARBA00022448"/>
    </source>
</evidence>
<feature type="transmembrane region" description="Helical" evidence="8">
    <location>
        <begin position="73"/>
        <end position="94"/>
    </location>
</feature>
<keyword evidence="10" id="KW-1185">Reference proteome</keyword>
<feature type="transmembrane region" description="Helical" evidence="8">
    <location>
        <begin position="20"/>
        <end position="39"/>
    </location>
</feature>
<feature type="transmembrane region" description="Helical" evidence="8">
    <location>
        <begin position="225"/>
        <end position="245"/>
    </location>
</feature>
<keyword evidence="5 8" id="KW-0812">Transmembrane</keyword>
<dbReference type="RefSeq" id="WP_189065507.1">
    <property type="nucleotide sequence ID" value="NZ_BMQM01000018.1"/>
</dbReference>
<feature type="transmembrane region" description="Helical" evidence="8">
    <location>
        <begin position="171"/>
        <end position="196"/>
    </location>
</feature>
<feature type="transmembrane region" description="Helical" evidence="8">
    <location>
        <begin position="46"/>
        <end position="67"/>
    </location>
</feature>
<organism evidence="9 10">
    <name type="scientific">Deinococcus seoulensis</name>
    <dbReference type="NCBI Taxonomy" id="1837379"/>
    <lineage>
        <taxon>Bacteria</taxon>
        <taxon>Thermotogati</taxon>
        <taxon>Deinococcota</taxon>
        <taxon>Deinococci</taxon>
        <taxon>Deinococcales</taxon>
        <taxon>Deinococcaceae</taxon>
        <taxon>Deinococcus</taxon>
    </lineage>
</organism>
<evidence type="ECO:0000256" key="6">
    <source>
        <dbReference type="ARBA" id="ARBA00022989"/>
    </source>
</evidence>
<feature type="transmembrane region" description="Helical" evidence="8">
    <location>
        <begin position="306"/>
        <end position="325"/>
    </location>
</feature>
<dbReference type="EMBL" id="BMQM01000018">
    <property type="protein sequence ID" value="GGR63406.1"/>
    <property type="molecule type" value="Genomic_DNA"/>
</dbReference>
<evidence type="ECO:0000256" key="8">
    <source>
        <dbReference type="SAM" id="Phobius"/>
    </source>
</evidence>
<evidence type="ECO:0000256" key="7">
    <source>
        <dbReference type="ARBA" id="ARBA00023136"/>
    </source>
</evidence>
<protein>
    <submittedName>
        <fullName evidence="9">Monosaccharide-transporting ATPase</fullName>
    </submittedName>
</protein>
<dbReference type="Pfam" id="PF02653">
    <property type="entry name" value="BPD_transp_2"/>
    <property type="match status" value="1"/>
</dbReference>
<keyword evidence="7 8" id="KW-0472">Membrane</keyword>
<evidence type="ECO:0000256" key="3">
    <source>
        <dbReference type="ARBA" id="ARBA00022475"/>
    </source>
</evidence>
<keyword evidence="2" id="KW-0813">Transport</keyword>
<evidence type="ECO:0000256" key="4">
    <source>
        <dbReference type="ARBA" id="ARBA00022519"/>
    </source>
</evidence>
<dbReference type="Proteomes" id="UP000634308">
    <property type="component" value="Unassembled WGS sequence"/>
</dbReference>
<name>A0ABQ2RVM3_9DEIO</name>
<reference evidence="10" key="1">
    <citation type="journal article" date="2019" name="Int. J. Syst. Evol. Microbiol.">
        <title>The Global Catalogue of Microorganisms (GCM) 10K type strain sequencing project: providing services to taxonomists for standard genome sequencing and annotation.</title>
        <authorList>
            <consortium name="The Broad Institute Genomics Platform"/>
            <consortium name="The Broad Institute Genome Sequencing Center for Infectious Disease"/>
            <person name="Wu L."/>
            <person name="Ma J."/>
        </authorList>
    </citation>
    <scope>NUCLEOTIDE SEQUENCE [LARGE SCALE GENOMIC DNA]</scope>
    <source>
        <strain evidence="10">JCM 31404</strain>
    </source>
</reference>
<feature type="transmembrane region" description="Helical" evidence="8">
    <location>
        <begin position="106"/>
        <end position="125"/>
    </location>
</feature>
<feature type="transmembrane region" description="Helical" evidence="8">
    <location>
        <begin position="266"/>
        <end position="294"/>
    </location>
</feature>
<dbReference type="PANTHER" id="PTHR32196:SF21">
    <property type="entry name" value="ABC TRANSPORTER PERMEASE PROTEIN YPHD-RELATED"/>
    <property type="match status" value="1"/>
</dbReference>
<keyword evidence="4" id="KW-0997">Cell inner membrane</keyword>
<proteinExistence type="predicted"/>
<evidence type="ECO:0000256" key="1">
    <source>
        <dbReference type="ARBA" id="ARBA00004651"/>
    </source>
</evidence>
<comment type="caution">
    <text evidence="9">The sequence shown here is derived from an EMBL/GenBank/DDBJ whole genome shotgun (WGS) entry which is preliminary data.</text>
</comment>
<evidence type="ECO:0000256" key="5">
    <source>
        <dbReference type="ARBA" id="ARBA00022692"/>
    </source>
</evidence>